<keyword evidence="1" id="KW-1133">Transmembrane helix</keyword>
<reference evidence="2 3" key="1">
    <citation type="submission" date="2018-10" db="EMBL/GenBank/DDBJ databases">
        <authorList>
            <person name="Jung H.S."/>
            <person name="Jeon C.O."/>
        </authorList>
    </citation>
    <scope>NUCLEOTIDE SEQUENCE [LARGE SCALE GENOMIC DNA]</scope>
    <source>
        <strain evidence="2 3">MA-7-27</strain>
    </source>
</reference>
<protein>
    <submittedName>
        <fullName evidence="2">CDP-alcohol phosphatidyltransferase family protein</fullName>
    </submittedName>
</protein>
<dbReference type="Gene3D" id="1.20.120.1760">
    <property type="match status" value="1"/>
</dbReference>
<dbReference type="RefSeq" id="WP_121899488.1">
    <property type="nucleotide sequence ID" value="NZ_RCNT01000011.1"/>
</dbReference>
<keyword evidence="1" id="KW-0812">Transmembrane</keyword>
<dbReference type="AlphaFoldDB" id="A0A3L9XW14"/>
<organism evidence="2 3">
    <name type="scientific">Rhodophyticola porphyridii</name>
    <dbReference type="NCBI Taxonomy" id="1852017"/>
    <lineage>
        <taxon>Bacteria</taxon>
        <taxon>Pseudomonadati</taxon>
        <taxon>Pseudomonadota</taxon>
        <taxon>Alphaproteobacteria</taxon>
        <taxon>Rhodobacterales</taxon>
        <taxon>Roseobacteraceae</taxon>
        <taxon>Rhodophyticola</taxon>
    </lineage>
</organism>
<evidence type="ECO:0000313" key="2">
    <source>
        <dbReference type="EMBL" id="RMA40801.1"/>
    </source>
</evidence>
<proteinExistence type="predicted"/>
<dbReference type="Proteomes" id="UP000281343">
    <property type="component" value="Unassembled WGS sequence"/>
</dbReference>
<feature type="transmembrane region" description="Helical" evidence="1">
    <location>
        <begin position="106"/>
        <end position="130"/>
    </location>
</feature>
<gene>
    <name evidence="2" type="ORF">D9R08_17855</name>
</gene>
<sequence length="211" mass="21554">MTSRRPIASRNVRIIQGAARRLAASDISANQISQASIGFAALAAVAFWLSGIGGTGLAIAMLLLAALAVQLRLLCNLLDGMVAIEGGKSAPDGPFWNEAPDRLADILILAGLGMAAGNLALGLVAATLAVTTAYLRELGRAEGAPADFSGPMAKPHRMAAVTLGAAVAAIELAVAGSSLSLRVVLWIIIVGALVTVLRRAARLIAELKSRS</sequence>
<keyword evidence="3" id="KW-1185">Reference proteome</keyword>
<dbReference type="InterPro" id="IPR043130">
    <property type="entry name" value="CDP-OH_PTrfase_TM_dom"/>
</dbReference>
<feature type="transmembrane region" description="Helical" evidence="1">
    <location>
        <begin position="39"/>
        <end position="69"/>
    </location>
</feature>
<feature type="transmembrane region" description="Helical" evidence="1">
    <location>
        <begin position="183"/>
        <end position="201"/>
    </location>
</feature>
<comment type="caution">
    <text evidence="2">The sequence shown here is derived from an EMBL/GenBank/DDBJ whole genome shotgun (WGS) entry which is preliminary data.</text>
</comment>
<dbReference type="GO" id="GO:0016740">
    <property type="term" value="F:transferase activity"/>
    <property type="evidence" value="ECO:0007669"/>
    <property type="project" value="UniProtKB-KW"/>
</dbReference>
<keyword evidence="1" id="KW-0472">Membrane</keyword>
<keyword evidence="2" id="KW-0808">Transferase</keyword>
<evidence type="ECO:0000256" key="1">
    <source>
        <dbReference type="SAM" id="Phobius"/>
    </source>
</evidence>
<dbReference type="EMBL" id="RCNT01000011">
    <property type="protein sequence ID" value="RMA40801.1"/>
    <property type="molecule type" value="Genomic_DNA"/>
</dbReference>
<feature type="transmembrane region" description="Helical" evidence="1">
    <location>
        <begin position="158"/>
        <end position="177"/>
    </location>
</feature>
<name>A0A3L9XW14_9RHOB</name>
<evidence type="ECO:0000313" key="3">
    <source>
        <dbReference type="Proteomes" id="UP000281343"/>
    </source>
</evidence>
<accession>A0A3L9XW14</accession>
<dbReference type="OrthoDB" id="1034332at2"/>